<keyword evidence="1" id="KW-1133">Transmembrane helix</keyword>
<keyword evidence="1" id="KW-0812">Transmembrane</keyword>
<evidence type="ECO:0000313" key="2">
    <source>
        <dbReference type="EMBL" id="SER51609.1"/>
    </source>
</evidence>
<reference evidence="3" key="1">
    <citation type="submission" date="2016-10" db="EMBL/GenBank/DDBJ databases">
        <authorList>
            <person name="Varghese N."/>
            <person name="Submissions S."/>
        </authorList>
    </citation>
    <scope>NUCLEOTIDE SEQUENCE [LARGE SCALE GENOMIC DNA]</scope>
    <source>
        <strain evidence="3">DSM 44437</strain>
    </source>
</reference>
<dbReference type="STRING" id="65499.SAMN04488000_109256"/>
<name>A0A1H9PUZ4_9PSEU</name>
<sequence length="166" mass="17535">MVLTKPEPAQVGAQWYRERMLWNTAVAGGSIVLSLGGGLVAFETTASLLLRARKVMEDSGIEMPPTVLDRRGRTAVVLAESDGAVLGQCQMPGGVRYLMAPSTVELPVVHVAAAAQDRSWVRCPKADDRRLPSASSVLAALIAVVPPGLRPARPVTAAARTRTLIG</sequence>
<organism evidence="2 3">
    <name type="scientific">Lentzea albida</name>
    <dbReference type="NCBI Taxonomy" id="65499"/>
    <lineage>
        <taxon>Bacteria</taxon>
        <taxon>Bacillati</taxon>
        <taxon>Actinomycetota</taxon>
        <taxon>Actinomycetes</taxon>
        <taxon>Pseudonocardiales</taxon>
        <taxon>Pseudonocardiaceae</taxon>
        <taxon>Lentzea</taxon>
    </lineage>
</organism>
<dbReference type="RefSeq" id="WP_089919615.1">
    <property type="nucleotide sequence ID" value="NZ_FOFV01000009.1"/>
</dbReference>
<keyword evidence="3" id="KW-1185">Reference proteome</keyword>
<protein>
    <submittedName>
        <fullName evidence="2">Uncharacterized protein</fullName>
    </submittedName>
</protein>
<evidence type="ECO:0000313" key="3">
    <source>
        <dbReference type="Proteomes" id="UP000199503"/>
    </source>
</evidence>
<accession>A0A1H9PUZ4</accession>
<dbReference type="OrthoDB" id="3700172at2"/>
<keyword evidence="1" id="KW-0472">Membrane</keyword>
<dbReference type="Proteomes" id="UP000199503">
    <property type="component" value="Unassembled WGS sequence"/>
</dbReference>
<dbReference type="AlphaFoldDB" id="A0A1H9PUZ4"/>
<feature type="transmembrane region" description="Helical" evidence="1">
    <location>
        <begin position="20"/>
        <end position="42"/>
    </location>
</feature>
<dbReference type="EMBL" id="FOFV01000009">
    <property type="protein sequence ID" value="SER51609.1"/>
    <property type="molecule type" value="Genomic_DNA"/>
</dbReference>
<gene>
    <name evidence="2" type="ORF">SAMN04488000_109256</name>
</gene>
<proteinExistence type="predicted"/>
<evidence type="ECO:0000256" key="1">
    <source>
        <dbReference type="SAM" id="Phobius"/>
    </source>
</evidence>